<gene>
    <name evidence="1" type="ORF">A3A21_00065</name>
</gene>
<dbReference type="STRING" id="1798471.A3A21_00065"/>
<organism evidence="1 2">
    <name type="scientific">Candidatus Jorgensenbacteria bacterium RIFCSPLOWO2_01_FULL_45_25b</name>
    <dbReference type="NCBI Taxonomy" id="1798471"/>
    <lineage>
        <taxon>Bacteria</taxon>
        <taxon>Candidatus Joergenseniibacteriota</taxon>
    </lineage>
</organism>
<dbReference type="EMBL" id="MFKK01000037">
    <property type="protein sequence ID" value="OGG39684.1"/>
    <property type="molecule type" value="Genomic_DNA"/>
</dbReference>
<comment type="caution">
    <text evidence="1">The sequence shown here is derived from an EMBL/GenBank/DDBJ whole genome shotgun (WGS) entry which is preliminary data.</text>
</comment>
<evidence type="ECO:0008006" key="3">
    <source>
        <dbReference type="Google" id="ProtNLM"/>
    </source>
</evidence>
<accession>A0A1F6BRX6</accession>
<evidence type="ECO:0000313" key="1">
    <source>
        <dbReference type="EMBL" id="OGG39684.1"/>
    </source>
</evidence>
<dbReference type="AlphaFoldDB" id="A0A1F6BRX6"/>
<protein>
    <recommendedName>
        <fullName evidence="3">RiboL-PSP-HEPN domain-containing protein</fullName>
    </recommendedName>
</protein>
<dbReference type="Proteomes" id="UP000176996">
    <property type="component" value="Unassembled WGS sequence"/>
</dbReference>
<proteinExistence type="predicted"/>
<sequence>MDVTYIKHRLDLYVGSIQYGVGNCKNAYAYLKQKNDELNEAWRNGTTHSLNELGHLDKVFKDYLILKIAGLFDKRGDTLSLFSLQKFLQNNLPDSEGLFAPGFVEIQNKYQDTIKKVVKVRHKAVAHTSDDFPDNILYTQDLLAMPIMEFLKDVENLAAQVGTITFPVR</sequence>
<reference evidence="1 2" key="1">
    <citation type="journal article" date="2016" name="Nat. Commun.">
        <title>Thousands of microbial genomes shed light on interconnected biogeochemical processes in an aquifer system.</title>
        <authorList>
            <person name="Anantharaman K."/>
            <person name="Brown C.T."/>
            <person name="Hug L.A."/>
            <person name="Sharon I."/>
            <person name="Castelle C.J."/>
            <person name="Probst A.J."/>
            <person name="Thomas B.C."/>
            <person name="Singh A."/>
            <person name="Wilkins M.J."/>
            <person name="Karaoz U."/>
            <person name="Brodie E.L."/>
            <person name="Williams K.H."/>
            <person name="Hubbard S.S."/>
            <person name="Banfield J.F."/>
        </authorList>
    </citation>
    <scope>NUCLEOTIDE SEQUENCE [LARGE SCALE GENOMIC DNA]</scope>
</reference>
<name>A0A1F6BRX6_9BACT</name>
<evidence type="ECO:0000313" key="2">
    <source>
        <dbReference type="Proteomes" id="UP000176996"/>
    </source>
</evidence>